<sequence>MTTLRDSYDRYSGLYVNKVSSFEHHSGGNVKQSCIQFSHATIYEVVGKVLGDKCPEIVVQYGESGYFYERTYTAEAKDNASQNVFIPVSVYGLLVERIVHDVIDKQPIKRVVKHSALQQCPFLKTLKDELQKN</sequence>
<reference evidence="1" key="2">
    <citation type="journal article" date="2021" name="Genome Biol. Evol.">
        <title>Developing a high-quality reference genome for a parasitic bivalve with doubly uniparental inheritance (Bivalvia: Unionida).</title>
        <authorList>
            <person name="Smith C.H."/>
        </authorList>
    </citation>
    <scope>NUCLEOTIDE SEQUENCE</scope>
    <source>
        <strain evidence="1">CHS0354</strain>
        <tissue evidence="1">Mantle</tissue>
    </source>
</reference>
<keyword evidence="2" id="KW-1185">Reference proteome</keyword>
<comment type="caution">
    <text evidence="1">The sequence shown here is derived from an EMBL/GenBank/DDBJ whole genome shotgun (WGS) entry which is preliminary data.</text>
</comment>
<reference evidence="1" key="3">
    <citation type="submission" date="2023-05" db="EMBL/GenBank/DDBJ databases">
        <authorList>
            <person name="Smith C.H."/>
        </authorList>
    </citation>
    <scope>NUCLEOTIDE SEQUENCE</scope>
    <source>
        <strain evidence="1">CHS0354</strain>
        <tissue evidence="1">Mantle</tissue>
    </source>
</reference>
<accession>A0AAE0SRE9</accession>
<dbReference type="Proteomes" id="UP001195483">
    <property type="component" value="Unassembled WGS sequence"/>
</dbReference>
<dbReference type="EMBL" id="JAEAOA010000624">
    <property type="protein sequence ID" value="KAK3596305.1"/>
    <property type="molecule type" value="Genomic_DNA"/>
</dbReference>
<dbReference type="AlphaFoldDB" id="A0AAE0SRE9"/>
<name>A0AAE0SRE9_9BIVA</name>
<evidence type="ECO:0000313" key="1">
    <source>
        <dbReference type="EMBL" id="KAK3596305.1"/>
    </source>
</evidence>
<evidence type="ECO:0000313" key="2">
    <source>
        <dbReference type="Proteomes" id="UP001195483"/>
    </source>
</evidence>
<reference evidence="1" key="1">
    <citation type="journal article" date="2021" name="Genome Biol. Evol.">
        <title>A High-Quality Reference Genome for a Parasitic Bivalve with Doubly Uniparental Inheritance (Bivalvia: Unionida).</title>
        <authorList>
            <person name="Smith C.H."/>
        </authorList>
    </citation>
    <scope>NUCLEOTIDE SEQUENCE</scope>
    <source>
        <strain evidence="1">CHS0354</strain>
    </source>
</reference>
<proteinExistence type="predicted"/>
<organism evidence="1 2">
    <name type="scientific">Potamilus streckersoni</name>
    <dbReference type="NCBI Taxonomy" id="2493646"/>
    <lineage>
        <taxon>Eukaryota</taxon>
        <taxon>Metazoa</taxon>
        <taxon>Spiralia</taxon>
        <taxon>Lophotrochozoa</taxon>
        <taxon>Mollusca</taxon>
        <taxon>Bivalvia</taxon>
        <taxon>Autobranchia</taxon>
        <taxon>Heteroconchia</taxon>
        <taxon>Palaeoheterodonta</taxon>
        <taxon>Unionida</taxon>
        <taxon>Unionoidea</taxon>
        <taxon>Unionidae</taxon>
        <taxon>Ambleminae</taxon>
        <taxon>Lampsilini</taxon>
        <taxon>Potamilus</taxon>
    </lineage>
</organism>
<protein>
    <submittedName>
        <fullName evidence="1">Uncharacterized protein</fullName>
    </submittedName>
</protein>
<gene>
    <name evidence="1" type="ORF">CHS0354_009802</name>
</gene>